<dbReference type="Proteomes" id="UP001444071">
    <property type="component" value="Unassembled WGS sequence"/>
</dbReference>
<evidence type="ECO:0000256" key="23">
    <source>
        <dbReference type="ARBA" id="ARBA00023242"/>
    </source>
</evidence>
<evidence type="ECO:0000256" key="2">
    <source>
        <dbReference type="ARBA" id="ARBA00004123"/>
    </source>
</evidence>
<dbReference type="Pfam" id="PF01841">
    <property type="entry name" value="Transglut_core"/>
    <property type="match status" value="1"/>
</dbReference>
<evidence type="ECO:0000256" key="15">
    <source>
        <dbReference type="ARBA" id="ARBA00022679"/>
    </source>
</evidence>
<evidence type="ECO:0000256" key="36">
    <source>
        <dbReference type="ARBA" id="ARBA00043104"/>
    </source>
</evidence>
<comment type="catalytic activity">
    <reaction evidence="39">
        <text>L-glutaminyl-[protein] + histamine = 5-histaminyl-L-glutamyl-[protein] + NH4(+)</text>
        <dbReference type="Rhea" id="RHEA:66564"/>
        <dbReference type="Rhea" id="RHEA-COMP:10207"/>
        <dbReference type="Rhea" id="RHEA-COMP:17056"/>
        <dbReference type="ChEBI" id="CHEBI:28938"/>
        <dbReference type="ChEBI" id="CHEBI:30011"/>
        <dbReference type="ChEBI" id="CHEBI:58432"/>
        <dbReference type="ChEBI" id="CHEBI:167179"/>
    </reaction>
    <physiologicalReaction direction="left-to-right" evidence="39">
        <dbReference type="Rhea" id="RHEA:66565"/>
    </physiologicalReaction>
</comment>
<keyword evidence="20" id="KW-0496">Mitochondrion</keyword>
<dbReference type="EC" id="2.3.2.13" evidence="25"/>
<keyword evidence="9" id="KW-0158">Chromosome</keyword>
<evidence type="ECO:0000256" key="11">
    <source>
        <dbReference type="ARBA" id="ARBA00022490"/>
    </source>
</evidence>
<protein>
    <recommendedName>
        <fullName evidence="29">Protein-glutamine gamma-glutamyltransferase 2</fullName>
        <ecNumber evidence="25">2.3.2.13</ecNumber>
        <ecNumber evidence="28">3.5.1.44</ecNumber>
    </recommendedName>
    <alternativeName>
        <fullName evidence="32">Isopeptidase TGM2</fullName>
    </alternativeName>
    <alternativeName>
        <fullName evidence="34">Protein-glutamine deamidase TGM2</fullName>
    </alternativeName>
    <alternativeName>
        <fullName evidence="33">Protein-glutamine dopaminyltransferase TGM2</fullName>
    </alternativeName>
    <alternativeName>
        <fullName evidence="36">Protein-glutamine histaminyltransferase TGM2</fullName>
    </alternativeName>
    <alternativeName>
        <fullName evidence="37">Protein-glutamine noradrenalinyltransferase TGM2</fullName>
    </alternativeName>
    <alternativeName>
        <fullName evidence="35">Protein-glutamine serotonyltransferase TGM2</fullName>
    </alternativeName>
    <alternativeName>
        <fullName evidence="31">Tissue transglutaminase</fullName>
    </alternativeName>
    <alternativeName>
        <fullName evidence="30">Transglutaminase-2</fullName>
    </alternativeName>
</protein>
<sequence length="634" mass="71421">MDQRCYLTEDGFEASLKPSRLQEGFSLYQSWQTCCRTNRESSMANEIQRVDLHCNTNNAAHNTDEITTRQLIVRRGQPFSITLEMAFAFRTSDILQLTVETGRFSSQSQGTKCTFTNRAPTCVAGSKAIWSCKVDDRSVLQRGIVILSVTPPADAPVGRYSLSAALKSGTAVKESLVVLFNPWYQDDSVYLPDEKERQEYVMNEHGLIYMGTAYNFNSITWEFGQFEEEMVDICLKLLDVNPKHKRDPDGDVSARCNPIYIGRINCNDDMGVLAGCWGDNFQDGVSPTRWTGSVSILQRWYQNNCMAVKYGQCWVFAGVMCTVMRFFGIPCRVVTNFQSAHDTDNSLTIDEYFDEYGFKPKQTLDNIWNFHVWVEGWMKRPDLQNEACYDGWQVMDPTPQEKSEGVFCCGPAPVIAIHQGHTDLKYDIPFVFSEVNADVAKWMLNADGSKTKIHSLSDTALVGQKISTKAVGSLTRNDITHTYKYQEVVNLPIHIPYSVYCKHTGNFDSMKVSALTKDDKGDIYGAQIDFTLEDPPISVKVLGEACVNRPMTIEVEFQNPLNETLRSCCLTITGCGLFRSDHLESNCMELQPNATLKVQINTTPYKAGMKTLVADFDCSAFRNLKGSCTVYIKP</sequence>
<dbReference type="PANTHER" id="PTHR11590">
    <property type="entry name" value="PROTEIN-GLUTAMINE GAMMA-GLUTAMYLTRANSFERASE"/>
    <property type="match status" value="1"/>
</dbReference>
<evidence type="ECO:0000256" key="28">
    <source>
        <dbReference type="ARBA" id="ARBA00039019"/>
    </source>
</evidence>
<evidence type="ECO:0000256" key="34">
    <source>
        <dbReference type="ARBA" id="ARBA00042239"/>
    </source>
</evidence>
<dbReference type="EMBL" id="JAHRIM010013354">
    <property type="protein sequence ID" value="MEQ2261470.1"/>
    <property type="molecule type" value="Genomic_DNA"/>
</dbReference>
<keyword evidence="10" id="KW-1003">Cell membrane</keyword>
<evidence type="ECO:0000256" key="7">
    <source>
        <dbReference type="ARBA" id="ARBA00004514"/>
    </source>
</evidence>
<evidence type="ECO:0000256" key="31">
    <source>
        <dbReference type="ARBA" id="ARBA00041677"/>
    </source>
</evidence>
<comment type="subcellular location">
    <subcellularLocation>
        <location evidence="4">Cell membrane</location>
    </subcellularLocation>
    <subcellularLocation>
        <location evidence="5">Chromosome</location>
    </subcellularLocation>
    <subcellularLocation>
        <location evidence="7">Cytoplasm</location>
        <location evidence="7">Cytosol</location>
    </subcellularLocation>
    <subcellularLocation>
        <location evidence="3">Mitochondrion</location>
    </subcellularLocation>
    <subcellularLocation>
        <location evidence="2">Nucleus</location>
    </subcellularLocation>
    <subcellularLocation>
        <location evidence="6">Secreted</location>
        <location evidence="6">Extracellular space</location>
        <location evidence="6">Extracellular matrix</location>
    </subcellularLocation>
</comment>
<comment type="catalytic activity">
    <reaction evidence="27">
        <text>L-glutaminyl-[protein] + L-lysyl-[protein] = [protein]-L-lysyl-N(6)-5-L-glutamyl-[protein] + NH4(+)</text>
        <dbReference type="Rhea" id="RHEA:54816"/>
        <dbReference type="Rhea" id="RHEA-COMP:9752"/>
        <dbReference type="Rhea" id="RHEA-COMP:10207"/>
        <dbReference type="Rhea" id="RHEA-COMP:14005"/>
        <dbReference type="ChEBI" id="CHEBI:28938"/>
        <dbReference type="ChEBI" id="CHEBI:29969"/>
        <dbReference type="ChEBI" id="CHEBI:30011"/>
        <dbReference type="ChEBI" id="CHEBI:138370"/>
        <dbReference type="EC" id="2.3.2.13"/>
    </reaction>
    <physiologicalReaction direction="left-to-right" evidence="27">
        <dbReference type="Rhea" id="RHEA:54817"/>
    </physiologicalReaction>
</comment>
<keyword evidence="12" id="KW-0964">Secreted</keyword>
<dbReference type="InterPro" id="IPR013783">
    <property type="entry name" value="Ig-like_fold"/>
</dbReference>
<evidence type="ECO:0000256" key="12">
    <source>
        <dbReference type="ARBA" id="ARBA00022525"/>
    </source>
</evidence>
<evidence type="ECO:0000256" key="21">
    <source>
        <dbReference type="ARBA" id="ARBA00023134"/>
    </source>
</evidence>
<proteinExistence type="inferred from homology"/>
<evidence type="ECO:0000256" key="4">
    <source>
        <dbReference type="ARBA" id="ARBA00004236"/>
    </source>
</evidence>
<evidence type="ECO:0000259" key="42">
    <source>
        <dbReference type="SMART" id="SM00460"/>
    </source>
</evidence>
<keyword evidence="11" id="KW-0963">Cytoplasm</keyword>
<evidence type="ECO:0000256" key="26">
    <source>
        <dbReference type="ARBA" id="ARBA00036377"/>
    </source>
</evidence>
<keyword evidence="24" id="KW-0012">Acyltransferase</keyword>
<dbReference type="InterPro" id="IPR014756">
    <property type="entry name" value="Ig_E-set"/>
</dbReference>
<evidence type="ECO:0000256" key="19">
    <source>
        <dbReference type="ARBA" id="ARBA00022837"/>
    </source>
</evidence>
<dbReference type="PANTHER" id="PTHR11590:SF6">
    <property type="entry name" value="PROTEIN-GLUTAMINE GAMMA-GLUTAMYLTRANSFERASE 2"/>
    <property type="match status" value="1"/>
</dbReference>
<evidence type="ECO:0000256" key="41">
    <source>
        <dbReference type="ARBA" id="ARBA00048365"/>
    </source>
</evidence>
<feature type="domain" description="Transglutaminase-like" evidence="42">
    <location>
        <begin position="305"/>
        <end position="399"/>
    </location>
</feature>
<gene>
    <name evidence="43" type="ORF">XENORESO_010824</name>
</gene>
<name>A0ABV0VWI1_9TELE</name>
<dbReference type="InterPro" id="IPR001102">
    <property type="entry name" value="Transglutaminase_N"/>
</dbReference>
<evidence type="ECO:0000256" key="40">
    <source>
        <dbReference type="ARBA" id="ARBA00048230"/>
    </source>
</evidence>
<dbReference type="Pfam" id="PF00868">
    <property type="entry name" value="Transglut_N"/>
    <property type="match status" value="1"/>
</dbReference>
<comment type="catalytic activity">
    <reaction evidence="41">
        <text>L-glutaminyl-[protein] + dopamine = 5-dopaminyl-L-glutamyl-[protein] + NH4(+)</text>
        <dbReference type="Rhea" id="RHEA:66556"/>
        <dbReference type="Rhea" id="RHEA-COMP:10207"/>
        <dbReference type="Rhea" id="RHEA-COMP:17053"/>
        <dbReference type="ChEBI" id="CHEBI:28938"/>
        <dbReference type="ChEBI" id="CHEBI:30011"/>
        <dbReference type="ChEBI" id="CHEBI:59905"/>
        <dbReference type="ChEBI" id="CHEBI:167175"/>
    </reaction>
    <physiologicalReaction direction="left-to-right" evidence="41">
        <dbReference type="Rhea" id="RHEA:66557"/>
    </physiologicalReaction>
</comment>
<evidence type="ECO:0000256" key="37">
    <source>
        <dbReference type="ARBA" id="ARBA00043138"/>
    </source>
</evidence>
<comment type="caution">
    <text evidence="43">The sequence shown here is derived from an EMBL/GenBank/DDBJ whole genome shotgun (WGS) entry which is preliminary data.</text>
</comment>
<keyword evidence="23" id="KW-0539">Nucleus</keyword>
<keyword evidence="44" id="KW-1185">Reference proteome</keyword>
<evidence type="ECO:0000256" key="10">
    <source>
        <dbReference type="ARBA" id="ARBA00022475"/>
    </source>
</evidence>
<dbReference type="Gene3D" id="3.90.260.10">
    <property type="entry name" value="Transglutaminase-like"/>
    <property type="match status" value="1"/>
</dbReference>
<evidence type="ECO:0000256" key="38">
    <source>
        <dbReference type="ARBA" id="ARBA00047868"/>
    </source>
</evidence>
<reference evidence="43 44" key="1">
    <citation type="submission" date="2021-06" db="EMBL/GenBank/DDBJ databases">
        <authorList>
            <person name="Palmer J.M."/>
        </authorList>
    </citation>
    <scope>NUCLEOTIDE SEQUENCE [LARGE SCALE GENOMIC DNA]</scope>
    <source>
        <strain evidence="43 44">XR_2019</strain>
        <tissue evidence="43">Muscle</tissue>
    </source>
</reference>
<dbReference type="SUPFAM" id="SSF54001">
    <property type="entry name" value="Cysteine proteinases"/>
    <property type="match status" value="1"/>
</dbReference>
<evidence type="ECO:0000256" key="22">
    <source>
        <dbReference type="ARBA" id="ARBA00023136"/>
    </source>
</evidence>
<dbReference type="EC" id="3.5.1.44" evidence="28"/>
<dbReference type="Pfam" id="PF00927">
    <property type="entry name" value="Transglut_C"/>
    <property type="match status" value="1"/>
</dbReference>
<evidence type="ECO:0000256" key="17">
    <source>
        <dbReference type="ARBA" id="ARBA00022741"/>
    </source>
</evidence>
<organism evidence="43 44">
    <name type="scientific">Xenotaenia resolanae</name>
    <dbReference type="NCBI Taxonomy" id="208358"/>
    <lineage>
        <taxon>Eukaryota</taxon>
        <taxon>Metazoa</taxon>
        <taxon>Chordata</taxon>
        <taxon>Craniata</taxon>
        <taxon>Vertebrata</taxon>
        <taxon>Euteleostomi</taxon>
        <taxon>Actinopterygii</taxon>
        <taxon>Neopterygii</taxon>
        <taxon>Teleostei</taxon>
        <taxon>Neoteleostei</taxon>
        <taxon>Acanthomorphata</taxon>
        <taxon>Ovalentaria</taxon>
        <taxon>Atherinomorphae</taxon>
        <taxon>Cyprinodontiformes</taxon>
        <taxon>Goodeidae</taxon>
        <taxon>Xenotaenia</taxon>
    </lineage>
</organism>
<evidence type="ECO:0000256" key="14">
    <source>
        <dbReference type="ARBA" id="ARBA00022670"/>
    </source>
</evidence>
<accession>A0ABV0VWI1</accession>
<comment type="catalytic activity">
    <reaction evidence="38">
        <text>L-glutaminyl-[protein] + H2O = L-glutamyl-[protein] + NH4(+)</text>
        <dbReference type="Rhea" id="RHEA:16441"/>
        <dbReference type="Rhea" id="RHEA-COMP:10207"/>
        <dbReference type="Rhea" id="RHEA-COMP:10208"/>
        <dbReference type="ChEBI" id="CHEBI:15377"/>
        <dbReference type="ChEBI" id="CHEBI:28938"/>
        <dbReference type="ChEBI" id="CHEBI:29973"/>
        <dbReference type="ChEBI" id="CHEBI:30011"/>
        <dbReference type="EC" id="3.5.1.44"/>
    </reaction>
    <physiologicalReaction direction="left-to-right" evidence="38">
        <dbReference type="Rhea" id="RHEA:16442"/>
    </physiologicalReaction>
</comment>
<keyword evidence="19" id="KW-0106">Calcium</keyword>
<evidence type="ECO:0000256" key="6">
    <source>
        <dbReference type="ARBA" id="ARBA00004498"/>
    </source>
</evidence>
<evidence type="ECO:0000256" key="30">
    <source>
        <dbReference type="ARBA" id="ARBA00041650"/>
    </source>
</evidence>
<evidence type="ECO:0000256" key="33">
    <source>
        <dbReference type="ARBA" id="ARBA00042105"/>
    </source>
</evidence>
<dbReference type="InterPro" id="IPR002931">
    <property type="entry name" value="Transglutaminase-like"/>
</dbReference>
<dbReference type="Gene3D" id="2.60.40.10">
    <property type="entry name" value="Immunoglobulins"/>
    <property type="match status" value="2"/>
</dbReference>
<keyword evidence="22" id="KW-0472">Membrane</keyword>
<keyword evidence="17" id="KW-0547">Nucleotide-binding</keyword>
<comment type="catalytic activity">
    <reaction evidence="26">
        <text>L-glutaminyl-[protein] + serotonin = 5-serotonyl-L-glutamyl-[protein] + NH4(+)</text>
        <dbReference type="Rhea" id="RHEA:66552"/>
        <dbReference type="Rhea" id="RHEA-COMP:10207"/>
        <dbReference type="Rhea" id="RHEA-COMP:17052"/>
        <dbReference type="ChEBI" id="CHEBI:28938"/>
        <dbReference type="ChEBI" id="CHEBI:30011"/>
        <dbReference type="ChEBI" id="CHEBI:167174"/>
        <dbReference type="ChEBI" id="CHEBI:350546"/>
    </reaction>
    <physiologicalReaction direction="left-to-right" evidence="26">
        <dbReference type="Rhea" id="RHEA:66553"/>
    </physiologicalReaction>
</comment>
<evidence type="ECO:0000256" key="29">
    <source>
        <dbReference type="ARBA" id="ARBA00040561"/>
    </source>
</evidence>
<dbReference type="InterPro" id="IPR036985">
    <property type="entry name" value="Transglutaminase-like_sf"/>
</dbReference>
<evidence type="ECO:0000256" key="18">
    <source>
        <dbReference type="ARBA" id="ARBA00022801"/>
    </source>
</evidence>
<evidence type="ECO:0000256" key="39">
    <source>
        <dbReference type="ARBA" id="ARBA00047876"/>
    </source>
</evidence>
<dbReference type="InterPro" id="IPR008958">
    <property type="entry name" value="Transglutaminase_C"/>
</dbReference>
<keyword evidence="21" id="KW-0342">GTP-binding</keyword>
<evidence type="ECO:0000313" key="44">
    <source>
        <dbReference type="Proteomes" id="UP001444071"/>
    </source>
</evidence>
<evidence type="ECO:0000256" key="1">
    <source>
        <dbReference type="ARBA" id="ARBA00001913"/>
    </source>
</evidence>
<dbReference type="InterPro" id="IPR023608">
    <property type="entry name" value="Transglutaminase_animal"/>
</dbReference>
<evidence type="ECO:0000256" key="35">
    <source>
        <dbReference type="ARBA" id="ARBA00042912"/>
    </source>
</evidence>
<keyword evidence="15" id="KW-0808">Transferase</keyword>
<keyword evidence="13" id="KW-0272">Extracellular matrix</keyword>
<evidence type="ECO:0000256" key="8">
    <source>
        <dbReference type="ARBA" id="ARBA00005968"/>
    </source>
</evidence>
<dbReference type="PIRSF" id="PIRSF000459">
    <property type="entry name" value="TGM_EBP42"/>
    <property type="match status" value="1"/>
</dbReference>
<evidence type="ECO:0000256" key="9">
    <source>
        <dbReference type="ARBA" id="ARBA00022454"/>
    </source>
</evidence>
<comment type="catalytic activity">
    <reaction evidence="40">
        <text>L-glutaminyl-[protein] + (R)-noradrenaline = 5-(R)-noradrenalinyl-L-glutamyl-[protein] + NH4(+)</text>
        <dbReference type="Rhea" id="RHEA:66560"/>
        <dbReference type="Rhea" id="RHEA-COMP:10207"/>
        <dbReference type="Rhea" id="RHEA-COMP:17054"/>
        <dbReference type="ChEBI" id="CHEBI:28938"/>
        <dbReference type="ChEBI" id="CHEBI:30011"/>
        <dbReference type="ChEBI" id="CHEBI:72587"/>
        <dbReference type="ChEBI" id="CHEBI:167178"/>
    </reaction>
    <physiologicalReaction direction="left-to-right" evidence="40">
        <dbReference type="Rhea" id="RHEA:66561"/>
    </physiologicalReaction>
</comment>
<keyword evidence="14" id="KW-0645">Protease</keyword>
<comment type="similarity">
    <text evidence="8">Belongs to the transglutaminase superfamily. Transglutaminase family.</text>
</comment>
<evidence type="ECO:0000256" key="20">
    <source>
        <dbReference type="ARBA" id="ARBA00023128"/>
    </source>
</evidence>
<dbReference type="SMART" id="SM00460">
    <property type="entry name" value="TGc"/>
    <property type="match status" value="1"/>
</dbReference>
<comment type="cofactor">
    <cofactor evidence="1">
        <name>Ca(2+)</name>
        <dbReference type="ChEBI" id="CHEBI:29108"/>
    </cofactor>
</comment>
<evidence type="ECO:0000256" key="32">
    <source>
        <dbReference type="ARBA" id="ARBA00042099"/>
    </source>
</evidence>
<evidence type="ECO:0000256" key="24">
    <source>
        <dbReference type="ARBA" id="ARBA00023315"/>
    </source>
</evidence>
<evidence type="ECO:0000256" key="16">
    <source>
        <dbReference type="ARBA" id="ARBA00022723"/>
    </source>
</evidence>
<dbReference type="InterPro" id="IPR036238">
    <property type="entry name" value="Transglutaminase_C_sf"/>
</dbReference>
<evidence type="ECO:0000313" key="43">
    <source>
        <dbReference type="EMBL" id="MEQ2261470.1"/>
    </source>
</evidence>
<keyword evidence="18" id="KW-0378">Hydrolase</keyword>
<evidence type="ECO:0000256" key="13">
    <source>
        <dbReference type="ARBA" id="ARBA00022530"/>
    </source>
</evidence>
<dbReference type="InterPro" id="IPR050779">
    <property type="entry name" value="Transglutaminase"/>
</dbReference>
<dbReference type="InterPro" id="IPR038765">
    <property type="entry name" value="Papain-like_cys_pep_sf"/>
</dbReference>
<evidence type="ECO:0000256" key="3">
    <source>
        <dbReference type="ARBA" id="ARBA00004173"/>
    </source>
</evidence>
<evidence type="ECO:0000256" key="5">
    <source>
        <dbReference type="ARBA" id="ARBA00004286"/>
    </source>
</evidence>
<evidence type="ECO:0000256" key="25">
    <source>
        <dbReference type="ARBA" id="ARBA00024222"/>
    </source>
</evidence>
<evidence type="ECO:0000256" key="27">
    <source>
        <dbReference type="ARBA" id="ARBA00036876"/>
    </source>
</evidence>
<dbReference type="SUPFAM" id="SSF81296">
    <property type="entry name" value="E set domains"/>
    <property type="match status" value="1"/>
</dbReference>
<keyword evidence="16" id="KW-0479">Metal-binding</keyword>
<dbReference type="SUPFAM" id="SSF49309">
    <property type="entry name" value="Transglutaminase, two C-terminal domains"/>
    <property type="match status" value="1"/>
</dbReference>